<dbReference type="GO" id="GO:0006396">
    <property type="term" value="P:RNA processing"/>
    <property type="evidence" value="ECO:0007669"/>
    <property type="project" value="InterPro"/>
</dbReference>
<dbReference type="RefSeq" id="XP_001310928.1">
    <property type="nucleotide sequence ID" value="XM_001310927.1"/>
</dbReference>
<protein>
    <submittedName>
        <fullName evidence="1">Uncharacterized protein</fullName>
    </submittedName>
</protein>
<gene>
    <name evidence="1" type="ORF">TVAG_114500</name>
</gene>
<organism evidence="1 2">
    <name type="scientific">Trichomonas vaginalis (strain ATCC PRA-98 / G3)</name>
    <dbReference type="NCBI Taxonomy" id="412133"/>
    <lineage>
        <taxon>Eukaryota</taxon>
        <taxon>Metamonada</taxon>
        <taxon>Parabasalia</taxon>
        <taxon>Trichomonadida</taxon>
        <taxon>Trichomonadidae</taxon>
        <taxon>Trichomonas</taxon>
    </lineage>
</organism>
<dbReference type="KEGG" id="tva:4755788"/>
<dbReference type="VEuPathDB" id="TrichDB:TVAGG3_0570870"/>
<reference evidence="1" key="1">
    <citation type="submission" date="2006-10" db="EMBL/GenBank/DDBJ databases">
        <authorList>
            <person name="Amadeo P."/>
            <person name="Zhao Q."/>
            <person name="Wortman J."/>
            <person name="Fraser-Liggett C."/>
            <person name="Carlton J."/>
        </authorList>
    </citation>
    <scope>NUCLEOTIDE SEQUENCE</scope>
    <source>
        <strain evidence="1">G3</strain>
    </source>
</reference>
<dbReference type="SUPFAM" id="SSF69065">
    <property type="entry name" value="RNase III domain-like"/>
    <property type="match status" value="1"/>
</dbReference>
<dbReference type="GO" id="GO:0004525">
    <property type="term" value="F:ribonuclease III activity"/>
    <property type="evidence" value="ECO:0007669"/>
    <property type="project" value="InterPro"/>
</dbReference>
<name>A2FAR9_TRIV3</name>
<dbReference type="InterPro" id="IPR036389">
    <property type="entry name" value="RNase_III_sf"/>
</dbReference>
<dbReference type="EMBL" id="DS113692">
    <property type="protein sequence ID" value="EAX97998.1"/>
    <property type="molecule type" value="Genomic_DNA"/>
</dbReference>
<dbReference type="AlphaFoldDB" id="A2FAR9"/>
<accession>A2FAR9</accession>
<dbReference type="Proteomes" id="UP000001542">
    <property type="component" value="Unassembled WGS sequence"/>
</dbReference>
<reference evidence="1" key="2">
    <citation type="journal article" date="2007" name="Science">
        <title>Draft genome sequence of the sexually transmitted pathogen Trichomonas vaginalis.</title>
        <authorList>
            <person name="Carlton J.M."/>
            <person name="Hirt R.P."/>
            <person name="Silva J.C."/>
            <person name="Delcher A.L."/>
            <person name="Schatz M."/>
            <person name="Zhao Q."/>
            <person name="Wortman J.R."/>
            <person name="Bidwell S.L."/>
            <person name="Alsmark U.C.M."/>
            <person name="Besteiro S."/>
            <person name="Sicheritz-Ponten T."/>
            <person name="Noel C.J."/>
            <person name="Dacks J.B."/>
            <person name="Foster P.G."/>
            <person name="Simillion C."/>
            <person name="Van de Peer Y."/>
            <person name="Miranda-Saavedra D."/>
            <person name="Barton G.J."/>
            <person name="Westrop G.D."/>
            <person name="Mueller S."/>
            <person name="Dessi D."/>
            <person name="Fiori P.L."/>
            <person name="Ren Q."/>
            <person name="Paulsen I."/>
            <person name="Zhang H."/>
            <person name="Bastida-Corcuera F.D."/>
            <person name="Simoes-Barbosa A."/>
            <person name="Brown M.T."/>
            <person name="Hayes R.D."/>
            <person name="Mukherjee M."/>
            <person name="Okumura C.Y."/>
            <person name="Schneider R."/>
            <person name="Smith A.J."/>
            <person name="Vanacova S."/>
            <person name="Villalvazo M."/>
            <person name="Haas B.J."/>
            <person name="Pertea M."/>
            <person name="Feldblyum T.V."/>
            <person name="Utterback T.R."/>
            <person name="Shu C.L."/>
            <person name="Osoegawa K."/>
            <person name="de Jong P.J."/>
            <person name="Hrdy I."/>
            <person name="Horvathova L."/>
            <person name="Zubacova Z."/>
            <person name="Dolezal P."/>
            <person name="Malik S.B."/>
            <person name="Logsdon J.M. Jr."/>
            <person name="Henze K."/>
            <person name="Gupta A."/>
            <person name="Wang C.C."/>
            <person name="Dunne R.L."/>
            <person name="Upcroft J.A."/>
            <person name="Upcroft P."/>
            <person name="White O."/>
            <person name="Salzberg S.L."/>
            <person name="Tang P."/>
            <person name="Chiu C.-H."/>
            <person name="Lee Y.-S."/>
            <person name="Embley T.M."/>
            <person name="Coombs G.H."/>
            <person name="Mottram J.C."/>
            <person name="Tachezy J."/>
            <person name="Fraser-Liggett C.M."/>
            <person name="Johnson P.J."/>
        </authorList>
    </citation>
    <scope>NUCLEOTIDE SEQUENCE [LARGE SCALE GENOMIC DNA]</scope>
    <source>
        <strain evidence="1">G3</strain>
    </source>
</reference>
<proteinExistence type="predicted"/>
<keyword evidence="2" id="KW-1185">Reference proteome</keyword>
<sequence length="473" mass="54139">MNNMDKETWGRFDIKFIKNDKISFLQSRKLDTISNQICNDMGINLPKNFYLIPTLSTEFDIETAKNETNFMILFTTILKKSNIDPLLIYKYPENPNTHSREVYQQSVDLHRLVEIEHNFTPETEREIETLLQQYLDVSGIKFTQNSIFPKISLNKDELFSPAFSMIKFISYFRSYLNALSKIIPLLSTFEIDQNNFPHLVECFSLEFIPSFVKNHNTSERIGDAILEVVITNSIISSLVGKKNYFVNKQIRIAVSNKLFGVIGEHFNFPSCFIGPFDVEKLPGDCFESIAGKLYKLYGYDKVVTFWQKSLFAIPIDVAQKMDIVKAIEVMKISMQSSSMDLTPDPNLDIKIKNLIGNNLVPPPVIKDEMLTKCKLIGAALIKLGIVEQVIARIHETEECILIQSIGSKSSIDSVAKKLGLKDSKHLRIICGGIMLQNDFEKTREFIEVKIIPHFNIVSEMRSGRIHSQDIVRK</sequence>
<dbReference type="Gene3D" id="1.10.1520.10">
    <property type="entry name" value="Ribonuclease III domain"/>
    <property type="match status" value="1"/>
</dbReference>
<dbReference type="InParanoid" id="A2FAR9"/>
<evidence type="ECO:0000313" key="1">
    <source>
        <dbReference type="EMBL" id="EAX97998.1"/>
    </source>
</evidence>
<dbReference type="OrthoDB" id="10569961at2759"/>
<dbReference type="SMR" id="A2FAR9"/>
<dbReference type="VEuPathDB" id="TrichDB:TVAG_114500"/>
<evidence type="ECO:0000313" key="2">
    <source>
        <dbReference type="Proteomes" id="UP000001542"/>
    </source>
</evidence>